<name>A0A725B9X6_SALEP</name>
<dbReference type="AlphaFoldDB" id="A0A725B9X6"/>
<reference evidence="1" key="2">
    <citation type="submission" date="2019-01" db="EMBL/GenBank/DDBJ databases">
        <authorList>
            <consortium name="NCBI Pathogen Detection Project"/>
        </authorList>
    </citation>
    <scope>NUCLEOTIDE SEQUENCE</scope>
    <source>
        <strain evidence="1">P125109</strain>
    </source>
</reference>
<evidence type="ECO:0000313" key="1">
    <source>
        <dbReference type="EMBL" id="HAE0520966.1"/>
    </source>
</evidence>
<accession>A0A725B9X6</accession>
<dbReference type="EMBL" id="DAAQRD010000053">
    <property type="protein sequence ID" value="HAE0520966.1"/>
    <property type="molecule type" value="Genomic_DNA"/>
</dbReference>
<protein>
    <submittedName>
        <fullName evidence="1">Uncharacterized protein</fullName>
    </submittedName>
</protein>
<proteinExistence type="predicted"/>
<comment type="caution">
    <text evidence="1">The sequence shown here is derived from an EMBL/GenBank/DDBJ whole genome shotgun (WGS) entry which is preliminary data.</text>
</comment>
<dbReference type="Gene3D" id="3.10.450.730">
    <property type="entry name" value="BLIP domain"/>
    <property type="match status" value="1"/>
</dbReference>
<organism evidence="1">
    <name type="scientific">Salmonella enteritidis PT4 (strain P125109)</name>
    <dbReference type="NCBI Taxonomy" id="550537"/>
    <lineage>
        <taxon>Bacteria</taxon>
        <taxon>Pseudomonadati</taxon>
        <taxon>Pseudomonadota</taxon>
        <taxon>Gammaproteobacteria</taxon>
        <taxon>Enterobacterales</taxon>
        <taxon>Enterobacteriaceae</taxon>
        <taxon>Salmonella</taxon>
    </lineage>
</organism>
<sequence>MNNKKVKLSLFSLKKLGLVVLSITLIILILFPKQADASSKEYNMYKKIHLGMTVTEVSKVLYGKKYKSHIKKDNGIITLKDSFSRREIQKHYKLYDFAFFPFDAKDNSWYSHRMNFVLKTKLNGKTLFVAEKDFAMDHPSERRLHKGKTVKEGMTYKQVDKVIYGKGLGNFVTHFTSDYSELGENEYHSEMTYSPKRSVLQYFYRSYDGKKLYHTYFLFDDKKKQYVIKNYY</sequence>
<gene>
    <name evidence="1" type="ORF">G2720_24525</name>
</gene>
<reference evidence="1" key="1">
    <citation type="journal article" date="2018" name="Genome Biol.">
        <title>SKESA: strategic k-mer extension for scrupulous assemblies.</title>
        <authorList>
            <person name="Souvorov A."/>
            <person name="Agarwala R."/>
            <person name="Lipman D.J."/>
        </authorList>
    </citation>
    <scope>NUCLEOTIDE SEQUENCE</scope>
    <source>
        <strain evidence="1">P125109</strain>
    </source>
</reference>